<evidence type="ECO:0000256" key="5">
    <source>
        <dbReference type="PIRSR" id="PIRSR000185-1"/>
    </source>
</evidence>
<dbReference type="SMART" id="SM00839">
    <property type="entry name" value="ELFV_dehydrog"/>
    <property type="match status" value="1"/>
</dbReference>
<dbReference type="InterPro" id="IPR033922">
    <property type="entry name" value="NAD_bind_Glu_DH"/>
</dbReference>
<evidence type="ECO:0000256" key="3">
    <source>
        <dbReference type="ARBA" id="ARBA00023002"/>
    </source>
</evidence>
<comment type="caution">
    <text evidence="10">The sequence shown here is derived from an EMBL/GenBank/DDBJ whole genome shotgun (WGS) entry which is preliminary data.</text>
</comment>
<dbReference type="Pfam" id="PF00208">
    <property type="entry name" value="ELFV_dehydrog"/>
    <property type="match status" value="1"/>
</dbReference>
<dbReference type="PRINTS" id="PR00082">
    <property type="entry name" value="GLFDHDRGNASE"/>
</dbReference>
<dbReference type="SUPFAM" id="SSF53223">
    <property type="entry name" value="Aminoacid dehydrogenase-like, N-terminal domain"/>
    <property type="match status" value="1"/>
</dbReference>
<evidence type="ECO:0000313" key="10">
    <source>
        <dbReference type="EMBL" id="EFH92664.1"/>
    </source>
</evidence>
<dbReference type="InterPro" id="IPR006097">
    <property type="entry name" value="Glu/Leu/Phe/Val/Trp_DH_dimer"/>
</dbReference>
<dbReference type="InterPro" id="IPR006096">
    <property type="entry name" value="Glu/Leu/Phe/Val/Trp_DH_C"/>
</dbReference>
<evidence type="ECO:0000256" key="7">
    <source>
        <dbReference type="PIRSR" id="PIRSR000185-3"/>
    </source>
</evidence>
<dbReference type="GO" id="GO:0000166">
    <property type="term" value="F:nucleotide binding"/>
    <property type="evidence" value="ECO:0007669"/>
    <property type="project" value="UniProtKB-KW"/>
</dbReference>
<sequence>MLIKKWSFNYMTETLNPLENARYQIKKACDILNLDDSVYELLKDPYRVIEINIPVKMDDGSMKVFKGYRSQHNNAMGPTKGGLRFREDVNLDEVKALSIWMTFKCQVTNLPYGGGKGGIIVDPSKLSEGELERLSRGFVDGMYKYLGEDFDIPAPDVNTNGKIMSWMADEYNKLTGTNQIGTFTGKPIEFGGSLGRTEATGFSVALSAKKAVLNLNKKLEETTVALQGLGNVGIYTLKYVLEHGMKVNYIMEYNKQRGVFAIHKEDGFNFEECYEISQTKEKDFASIEGCEVISNEDFFAADVDVLIPAALENAITTENVNSIKAKIIVEGANGPITKDADEILNEKNVVIVPDILANSGGVTVSYFEWVQNKAGYYWSEEEVREKEYYLINKSFNEIWELSEKLNITLRQAAYVHSIKKISETMKIRGWY</sequence>
<dbReference type="Gene3D" id="3.40.50.720">
    <property type="entry name" value="NAD(P)-binding Rossmann-like Domain"/>
    <property type="match status" value="1"/>
</dbReference>
<dbReference type="InterPro" id="IPR046346">
    <property type="entry name" value="Aminoacid_DH-like_N_sf"/>
</dbReference>
<evidence type="ECO:0000259" key="9">
    <source>
        <dbReference type="SMART" id="SM00839"/>
    </source>
</evidence>
<feature type="binding site" evidence="6">
    <location>
        <position position="80"/>
    </location>
    <ligand>
        <name>substrate</name>
    </ligand>
</feature>
<dbReference type="PIRSF" id="PIRSF000185">
    <property type="entry name" value="Glu_DH"/>
    <property type="match status" value="1"/>
</dbReference>
<feature type="site" description="Important for catalysis" evidence="7">
    <location>
        <position position="156"/>
    </location>
</feature>
<dbReference type="EMBL" id="ACHM02000003">
    <property type="protein sequence ID" value="EFH92664.1"/>
    <property type="molecule type" value="Genomic_DNA"/>
</dbReference>
<evidence type="ECO:0000256" key="4">
    <source>
        <dbReference type="PIRNR" id="PIRNR000185"/>
    </source>
</evidence>
<dbReference type="PROSITE" id="PS00074">
    <property type="entry name" value="GLFV_DEHYDROGENASE"/>
    <property type="match status" value="1"/>
</dbReference>
<feature type="active site" description="Proton donor" evidence="5">
    <location>
        <position position="116"/>
    </location>
</feature>
<dbReference type="CDD" id="cd01076">
    <property type="entry name" value="NAD_bind_1_Glu_DH"/>
    <property type="match status" value="1"/>
</dbReference>
<dbReference type="GO" id="GO:0006538">
    <property type="term" value="P:L-glutamate catabolic process"/>
    <property type="evidence" value="ECO:0007669"/>
    <property type="project" value="TreeGrafter"/>
</dbReference>
<feature type="binding site" evidence="6">
    <location>
        <position position="231"/>
    </location>
    <ligand>
        <name>NAD(+)</name>
        <dbReference type="ChEBI" id="CHEBI:57540"/>
    </ligand>
</feature>
<organism evidence="10">
    <name type="scientific">Finegoldia magna ATCC 53516</name>
    <dbReference type="NCBI Taxonomy" id="525282"/>
    <lineage>
        <taxon>Bacteria</taxon>
        <taxon>Bacillati</taxon>
        <taxon>Bacillota</taxon>
        <taxon>Tissierellia</taxon>
        <taxon>Tissierellales</taxon>
        <taxon>Peptoniphilaceae</taxon>
        <taxon>Finegoldia</taxon>
    </lineage>
</organism>
<dbReference type="InterPro" id="IPR014362">
    <property type="entry name" value="Glu_DH"/>
</dbReference>
<evidence type="ECO:0000256" key="8">
    <source>
        <dbReference type="RuleBase" id="RU004417"/>
    </source>
</evidence>
<dbReference type="Gene3D" id="3.40.50.10860">
    <property type="entry name" value="Leucine Dehydrogenase, chain A, domain 1"/>
    <property type="match status" value="1"/>
</dbReference>
<dbReference type="eggNOG" id="COG0334">
    <property type="taxonomic scope" value="Bacteria"/>
</dbReference>
<feature type="binding site" evidence="6">
    <location>
        <position position="104"/>
    </location>
    <ligand>
        <name>substrate</name>
    </ligand>
</feature>
<keyword evidence="3 4" id="KW-0560">Oxidoreductase</keyword>
<dbReference type="InterPro" id="IPR033524">
    <property type="entry name" value="Glu/Leu/Phe/Val_DH_AS"/>
</dbReference>
<dbReference type="HOGENOM" id="CLU_025763_1_2_9"/>
<proteinExistence type="inferred from homology"/>
<name>D6SB14_FINMA</name>
<dbReference type="STRING" id="525282.HMPREF0391_11636"/>
<feature type="domain" description="Glutamate/phenylalanine/leucine/valine/L-tryptophan dehydrogenase C-terminal" evidence="9">
    <location>
        <begin position="193"/>
        <end position="429"/>
    </location>
</feature>
<dbReference type="PANTHER" id="PTHR11606:SF13">
    <property type="entry name" value="GLUTAMATE DEHYDROGENASE 1, MITOCHONDRIAL"/>
    <property type="match status" value="1"/>
</dbReference>
<dbReference type="InterPro" id="IPR036291">
    <property type="entry name" value="NAD(P)-bd_dom_sf"/>
</dbReference>
<keyword evidence="6" id="KW-0520">NAD</keyword>
<dbReference type="AlphaFoldDB" id="D6SB14"/>
<dbReference type="Pfam" id="PF02812">
    <property type="entry name" value="ELFV_dehydrog_N"/>
    <property type="match status" value="1"/>
</dbReference>
<evidence type="ECO:0000256" key="1">
    <source>
        <dbReference type="ARBA" id="ARBA00006382"/>
    </source>
</evidence>
<reference evidence="10" key="1">
    <citation type="submission" date="2010-05" db="EMBL/GenBank/DDBJ databases">
        <authorList>
            <person name="Muzny D."/>
            <person name="Qin X."/>
            <person name="Buhay C."/>
            <person name="Dugan-Rocha S."/>
            <person name="Ding Y."/>
            <person name="Chen G."/>
            <person name="Hawes A."/>
            <person name="Holder M."/>
            <person name="Jhangiani S."/>
            <person name="Johnson A."/>
            <person name="Khan Z."/>
            <person name="Li Z."/>
            <person name="Liu W."/>
            <person name="Liu X."/>
            <person name="Perez L."/>
            <person name="Shen H."/>
            <person name="Wang Q."/>
            <person name="Watt J."/>
            <person name="Xi L."/>
            <person name="Xin Y."/>
            <person name="Zhou J."/>
            <person name="Deng J."/>
            <person name="Jiang H."/>
            <person name="Liu Y."/>
            <person name="Qu J."/>
            <person name="Song X.-Z."/>
            <person name="Zhang L."/>
            <person name="Villasana D."/>
            <person name="Johnson A."/>
            <person name="Liu J."/>
            <person name="Liyanage D."/>
            <person name="Lorensuhewa L."/>
            <person name="Robinson T."/>
            <person name="Song A."/>
            <person name="Song B.-B."/>
            <person name="Dinh H."/>
            <person name="Thornton R."/>
            <person name="Coyle M."/>
            <person name="Francisco L."/>
            <person name="Jackson L."/>
            <person name="Javaid M."/>
            <person name="Korchina V."/>
            <person name="Kovar C."/>
            <person name="Mata R."/>
            <person name="Mathew T."/>
            <person name="Ngo R."/>
            <person name="Nguyen L."/>
            <person name="Nguyen N."/>
            <person name="Okwuonu G."/>
            <person name="Ongeri F."/>
            <person name="Pham C."/>
            <person name="Simmons D."/>
            <person name="Wilczek-Boney K."/>
            <person name="Hale W."/>
            <person name="Jakkamsetti A."/>
            <person name="Pham P."/>
            <person name="Ruth R."/>
            <person name="San Lucas F."/>
            <person name="Warren J."/>
            <person name="Zhang J."/>
            <person name="Zhao Z."/>
            <person name="Zhou C."/>
            <person name="Zhu D."/>
            <person name="Lee S."/>
            <person name="Bess C."/>
            <person name="Blankenburg K."/>
            <person name="Forbes L."/>
            <person name="Fu Q."/>
            <person name="Gubbala S."/>
            <person name="Hirani K."/>
            <person name="Jayaseelan J.C."/>
            <person name="Lara F."/>
            <person name="Munidasa M."/>
            <person name="Palculict T."/>
            <person name="Patil S."/>
            <person name="Pu L.-L."/>
            <person name="Saada N."/>
            <person name="Tang L."/>
            <person name="Weissenberger G."/>
            <person name="Zhu Y."/>
            <person name="Hemphill L."/>
            <person name="Shang Y."/>
            <person name="Youmans B."/>
            <person name="Ayvaz T."/>
            <person name="Ross M."/>
            <person name="Santibanez J."/>
            <person name="Aqrawi P."/>
            <person name="Gross S."/>
            <person name="Joshi V."/>
            <person name="Fowler G."/>
            <person name="Nazareth L."/>
            <person name="Reid J."/>
            <person name="Worley K."/>
            <person name="Petrosino J."/>
            <person name="Highlander S."/>
            <person name="Gibbs R."/>
        </authorList>
    </citation>
    <scope>NUCLEOTIDE SEQUENCE [LARGE SCALE GENOMIC DNA]</scope>
    <source>
        <strain evidence="10">ATCC 53516</strain>
    </source>
</reference>
<dbReference type="SUPFAM" id="SSF51735">
    <property type="entry name" value="NAD(P)-binding Rossmann-fold domains"/>
    <property type="match status" value="1"/>
</dbReference>
<dbReference type="Proteomes" id="UP000004063">
    <property type="component" value="Chromosome"/>
</dbReference>
<feature type="binding site" evidence="6">
    <location>
        <position position="200"/>
    </location>
    <ligand>
        <name>NAD(+)</name>
        <dbReference type="ChEBI" id="CHEBI:57540"/>
    </ligand>
</feature>
<dbReference type="InterPro" id="IPR006095">
    <property type="entry name" value="Glu/Leu/Phe/Val/Trp_DH"/>
</dbReference>
<dbReference type="GO" id="GO:0004352">
    <property type="term" value="F:glutamate dehydrogenase (NAD+) activity"/>
    <property type="evidence" value="ECO:0007669"/>
    <property type="project" value="TreeGrafter"/>
</dbReference>
<dbReference type="FunFam" id="3.40.50.10860:FF:000003">
    <property type="entry name" value="Glutamate dehydrogenase"/>
    <property type="match status" value="1"/>
</dbReference>
<evidence type="ECO:0000256" key="2">
    <source>
        <dbReference type="ARBA" id="ARBA00012896"/>
    </source>
</evidence>
<accession>D6SB14</accession>
<keyword evidence="6" id="KW-0547">Nucleotide-binding</keyword>
<gene>
    <name evidence="10" type="primary">gluD</name>
    <name evidence="10" type="ORF">HMPREF0391_11636</name>
</gene>
<dbReference type="PANTHER" id="PTHR11606">
    <property type="entry name" value="GLUTAMATE DEHYDROGENASE"/>
    <property type="match status" value="1"/>
</dbReference>
<feature type="binding site" evidence="6">
    <location>
        <position position="365"/>
    </location>
    <ligand>
        <name>substrate</name>
    </ligand>
</feature>
<protein>
    <recommendedName>
        <fullName evidence="2 4">Glutamate dehydrogenase</fullName>
    </recommendedName>
</protein>
<comment type="similarity">
    <text evidence="1 4 8">Belongs to the Glu/Leu/Phe/Val dehydrogenases family.</text>
</comment>
<evidence type="ECO:0000256" key="6">
    <source>
        <dbReference type="PIRSR" id="PIRSR000185-2"/>
    </source>
</evidence>